<dbReference type="Gene3D" id="2.60.40.4070">
    <property type="match status" value="1"/>
</dbReference>
<accession>A0A160VHV0</accession>
<dbReference type="EMBL" id="FAXC01000388">
    <property type="protein sequence ID" value="CUV10263.1"/>
    <property type="molecule type" value="Genomic_DNA"/>
</dbReference>
<sequence length="538" mass="59593">MINAVFTEDGSDQSGIATAELYYRKGGEANWQPPIDMTTLSTYQIASSFSTSVGLEYYLHAVDVAGNVTDKPVEGFTSISVTITGGLASTDRWPTGIPNGTEVSSYQLWSFPGNPASSSPVDLLVDDLGDYDNTVWRLFAYGGGGAWTEFESLSKLNNGESYFIIVKDAGLNINTGQLYTIATNQPFEINLTSGDWTFVGNPFDFTIPLTSLGTTDSTSLSGDPNFYTYDGSWVNATSLEPWKGYIYKSPNASKLYINPGGDSGGMLGRQLADEIIIENDDNEWLVNISARNGLGTDNFNEVGLLADAVDTYDSHDAFEPPLVPGGISVRVDNRDWPEYADTYTRDIRAPKEDGEYWDLEILAQDDEHNVYLTFEDLDMIPEELDVFAIDLTLGTAQDLRWRHVYRYAVPNPQEKHNVRFIAGTRDFLQKNNAGVELFPDRYALSQNYPNPFNPQTSILLTMQDGATVNLVVYNLLGEEIAVLADNEYRPAGYHNFIWKGLNNNGQRVASGVYFYMAQVVSPKGEVLISDTHKMVLVK</sequence>
<dbReference type="AlphaFoldDB" id="A0A160VHV0"/>
<proteinExistence type="predicted"/>
<protein>
    <submittedName>
        <fullName evidence="1">FG-GAP repeat protein</fullName>
    </submittedName>
</protein>
<evidence type="ECO:0000313" key="1">
    <source>
        <dbReference type="EMBL" id="CUV10263.1"/>
    </source>
</evidence>
<organism evidence="1">
    <name type="scientific">hydrothermal vent metagenome</name>
    <dbReference type="NCBI Taxonomy" id="652676"/>
    <lineage>
        <taxon>unclassified sequences</taxon>
        <taxon>metagenomes</taxon>
        <taxon>ecological metagenomes</taxon>
    </lineage>
</organism>
<name>A0A160VHV0_9ZZZZ</name>
<reference evidence="1" key="1">
    <citation type="submission" date="2015-10" db="EMBL/GenBank/DDBJ databases">
        <authorList>
            <person name="Gilbert D.G."/>
        </authorList>
    </citation>
    <scope>NUCLEOTIDE SEQUENCE</scope>
</reference>
<gene>
    <name evidence="1" type="ORF">MGWOODY_Mmi1854</name>
</gene>